<accession>A0A326UB48</accession>
<dbReference type="GO" id="GO:0008080">
    <property type="term" value="F:N-acetyltransferase activity"/>
    <property type="evidence" value="ECO:0007669"/>
    <property type="project" value="TreeGrafter"/>
</dbReference>
<keyword evidence="3" id="KW-1185">Reference proteome</keyword>
<dbReference type="Gene3D" id="3.40.630.30">
    <property type="match status" value="1"/>
</dbReference>
<dbReference type="SUPFAM" id="SSF55729">
    <property type="entry name" value="Acyl-CoA N-acyltransferases (Nat)"/>
    <property type="match status" value="1"/>
</dbReference>
<dbReference type="Proteomes" id="UP000248806">
    <property type="component" value="Unassembled WGS sequence"/>
</dbReference>
<dbReference type="PROSITE" id="PS51186">
    <property type="entry name" value="GNAT"/>
    <property type="match status" value="1"/>
</dbReference>
<dbReference type="GO" id="GO:0007064">
    <property type="term" value="P:mitotic sister chromatid cohesion"/>
    <property type="evidence" value="ECO:0007669"/>
    <property type="project" value="TreeGrafter"/>
</dbReference>
<dbReference type="InterPro" id="IPR016181">
    <property type="entry name" value="Acyl_CoA_acyltransferase"/>
</dbReference>
<name>A0A326UB48_THEHA</name>
<dbReference type="PANTHER" id="PTHR42919:SF20">
    <property type="entry name" value="GCN5-RELATED N-ACETYLTRANSFERASE 10, CHLOROPLASTIC"/>
    <property type="match status" value="1"/>
</dbReference>
<dbReference type="Pfam" id="PF00583">
    <property type="entry name" value="Acetyltransf_1"/>
    <property type="match status" value="1"/>
</dbReference>
<dbReference type="GO" id="GO:0031415">
    <property type="term" value="C:NatA complex"/>
    <property type="evidence" value="ECO:0007669"/>
    <property type="project" value="TreeGrafter"/>
</dbReference>
<feature type="domain" description="N-acetyltransferase" evidence="1">
    <location>
        <begin position="2"/>
        <end position="155"/>
    </location>
</feature>
<protein>
    <submittedName>
        <fullName evidence="2">Acetyltransferase (GNAT) family protein</fullName>
    </submittedName>
</protein>
<dbReference type="InterPro" id="IPR051556">
    <property type="entry name" value="N-term/lysine_N-AcTrnsfr"/>
</dbReference>
<dbReference type="PANTHER" id="PTHR42919">
    <property type="entry name" value="N-ALPHA-ACETYLTRANSFERASE"/>
    <property type="match status" value="1"/>
</dbReference>
<organism evidence="2 3">
    <name type="scientific">Thermosporothrix hazakensis</name>
    <dbReference type="NCBI Taxonomy" id="644383"/>
    <lineage>
        <taxon>Bacteria</taxon>
        <taxon>Bacillati</taxon>
        <taxon>Chloroflexota</taxon>
        <taxon>Ktedonobacteria</taxon>
        <taxon>Ktedonobacterales</taxon>
        <taxon>Thermosporotrichaceae</taxon>
        <taxon>Thermosporothrix</taxon>
    </lineage>
</organism>
<sequence>MVTLRPMTEAEYQAFLEPSIREYAEDHVKDGEWSEEEALEKSRKEFYDLLPQGLETPNHYLFTIVNEEQQNVGMIWFMLRKRQGKLAAFIYDVKVDEPFRRRGYASQAFRELEHKVRELGGSKIALHVFGHNHGAIQLYTKLGYVVTNLHMAKEI</sequence>
<evidence type="ECO:0000313" key="3">
    <source>
        <dbReference type="Proteomes" id="UP000248806"/>
    </source>
</evidence>
<keyword evidence="2" id="KW-0808">Transferase</keyword>
<proteinExistence type="predicted"/>
<dbReference type="RefSeq" id="WP_211326082.1">
    <property type="nucleotide sequence ID" value="NZ_BIFX01000002.1"/>
</dbReference>
<dbReference type="CDD" id="cd04301">
    <property type="entry name" value="NAT_SF"/>
    <property type="match status" value="1"/>
</dbReference>
<evidence type="ECO:0000259" key="1">
    <source>
        <dbReference type="PROSITE" id="PS51186"/>
    </source>
</evidence>
<dbReference type="EMBL" id="QKUF01000004">
    <property type="protein sequence ID" value="PZW32605.1"/>
    <property type="molecule type" value="Genomic_DNA"/>
</dbReference>
<dbReference type="InterPro" id="IPR000182">
    <property type="entry name" value="GNAT_dom"/>
</dbReference>
<evidence type="ECO:0000313" key="2">
    <source>
        <dbReference type="EMBL" id="PZW32605.1"/>
    </source>
</evidence>
<reference evidence="2 3" key="1">
    <citation type="submission" date="2018-06" db="EMBL/GenBank/DDBJ databases">
        <title>Genomic Encyclopedia of Archaeal and Bacterial Type Strains, Phase II (KMG-II): from individual species to whole genera.</title>
        <authorList>
            <person name="Goeker M."/>
        </authorList>
    </citation>
    <scope>NUCLEOTIDE SEQUENCE [LARGE SCALE GENOMIC DNA]</scope>
    <source>
        <strain evidence="2 3">ATCC BAA-1881</strain>
    </source>
</reference>
<gene>
    <name evidence="2" type="ORF">EI42_01697</name>
</gene>
<dbReference type="AlphaFoldDB" id="A0A326UB48"/>
<comment type="caution">
    <text evidence="2">The sequence shown here is derived from an EMBL/GenBank/DDBJ whole genome shotgun (WGS) entry which is preliminary data.</text>
</comment>